<dbReference type="RefSeq" id="XP_014177147.1">
    <property type="nucleotide sequence ID" value="XM_014321672.1"/>
</dbReference>
<feature type="region of interest" description="Disordered" evidence="2">
    <location>
        <begin position="387"/>
        <end position="421"/>
    </location>
</feature>
<dbReference type="Gene3D" id="3.20.20.100">
    <property type="entry name" value="NADP-dependent oxidoreductase domain"/>
    <property type="match status" value="1"/>
</dbReference>
<dbReference type="CDD" id="cd19079">
    <property type="entry name" value="AKR_EcYajO-like"/>
    <property type="match status" value="1"/>
</dbReference>
<dbReference type="InterPro" id="IPR036812">
    <property type="entry name" value="NAD(P)_OxRdtase_dom_sf"/>
</dbReference>
<dbReference type="InterPro" id="IPR050523">
    <property type="entry name" value="AKR_Detox_Biosynth"/>
</dbReference>
<feature type="compositionally biased region" description="Basic and acidic residues" evidence="2">
    <location>
        <begin position="864"/>
        <end position="880"/>
    </location>
</feature>
<protein>
    <recommendedName>
        <fullName evidence="3">NADP-dependent oxidoreductase domain-containing protein</fullName>
    </recommendedName>
</protein>
<feature type="region of interest" description="Disordered" evidence="2">
    <location>
        <begin position="84"/>
        <end position="125"/>
    </location>
</feature>
<reference evidence="4 5" key="1">
    <citation type="journal article" date="2012" name="Eukaryot. Cell">
        <title>Draft genome sequence of CBS 2479, the standard type strain of Trichosporon asahii.</title>
        <authorList>
            <person name="Yang R.Y."/>
            <person name="Li H.T."/>
            <person name="Zhu H."/>
            <person name="Zhou G.P."/>
            <person name="Wang M."/>
            <person name="Wang L."/>
        </authorList>
    </citation>
    <scope>NUCLEOTIDE SEQUENCE [LARGE SCALE GENOMIC DNA]</scope>
    <source>
        <strain evidence="5">ATCC 90039 / CBS 2479 / JCM 2466 / KCTC 7840 / NCYC 2677 / UAMH 7654</strain>
    </source>
</reference>
<dbReference type="AlphaFoldDB" id="J5SD68"/>
<keyword evidence="1" id="KW-0560">Oxidoreductase</keyword>
<organism evidence="4 5">
    <name type="scientific">Trichosporon asahii var. asahii (strain ATCC 90039 / CBS 2479 / JCM 2466 / KCTC 7840 / NBRC 103889/ NCYC 2677 / UAMH 7654)</name>
    <name type="common">Yeast</name>
    <dbReference type="NCBI Taxonomy" id="1186058"/>
    <lineage>
        <taxon>Eukaryota</taxon>
        <taxon>Fungi</taxon>
        <taxon>Dikarya</taxon>
        <taxon>Basidiomycota</taxon>
        <taxon>Agaricomycotina</taxon>
        <taxon>Tremellomycetes</taxon>
        <taxon>Trichosporonales</taxon>
        <taxon>Trichosporonaceae</taxon>
        <taxon>Trichosporon</taxon>
    </lineage>
</organism>
<evidence type="ECO:0000256" key="1">
    <source>
        <dbReference type="ARBA" id="ARBA00023002"/>
    </source>
</evidence>
<dbReference type="HOGENOM" id="CLU_316221_0_0_1"/>
<dbReference type="KEGG" id="tasa:A1Q1_06558"/>
<accession>J5SD68</accession>
<comment type="caution">
    <text evidence="4">The sequence shown here is derived from an EMBL/GenBank/DDBJ whole genome shotgun (WGS) entry which is preliminary data.</text>
</comment>
<evidence type="ECO:0000313" key="5">
    <source>
        <dbReference type="Proteomes" id="UP000002748"/>
    </source>
</evidence>
<feature type="compositionally biased region" description="Basic and acidic residues" evidence="2">
    <location>
        <begin position="103"/>
        <end position="124"/>
    </location>
</feature>
<proteinExistence type="predicted"/>
<feature type="domain" description="NADP-dependent oxidoreductase" evidence="3">
    <location>
        <begin position="534"/>
        <end position="806"/>
    </location>
</feature>
<evidence type="ECO:0000256" key="2">
    <source>
        <dbReference type="SAM" id="MobiDB-lite"/>
    </source>
</evidence>
<dbReference type="InterPro" id="IPR023210">
    <property type="entry name" value="NADP_OxRdtase_dom"/>
</dbReference>
<dbReference type="Proteomes" id="UP000002748">
    <property type="component" value="Unassembled WGS sequence"/>
</dbReference>
<dbReference type="VEuPathDB" id="FungiDB:A1Q1_06558"/>
<gene>
    <name evidence="4" type="ORF">A1Q1_06558</name>
</gene>
<feature type="region of interest" description="Disordered" evidence="2">
    <location>
        <begin position="299"/>
        <end position="368"/>
    </location>
</feature>
<dbReference type="GO" id="GO:0016491">
    <property type="term" value="F:oxidoreductase activity"/>
    <property type="evidence" value="ECO:0007669"/>
    <property type="project" value="UniProtKB-KW"/>
</dbReference>
<dbReference type="Pfam" id="PF00248">
    <property type="entry name" value="Aldo_ket_red"/>
    <property type="match status" value="1"/>
</dbReference>
<name>J5SD68_TRIAS</name>
<sequence length="923" mass="102367">MMSLPETASLPLETSPQDVEMRDDASEVGDSLPVPSEDVEMIPQFLRGGELFIAEHPNNRQRSSSRLPRIVPARVPEAALRVTEGGRRGATRQAAQRPSGAGHRVDPAEPQDWKTVRFPDDPKTENAGPPALEAMGAVPGHPDEWDGHDAAQVDAQPTLIPPAERIASVTARAGLERVLVVEKDAILGTLCGDALLSHPQMRSTLLLTVASTHVTELTAGQRLPRPRNAAAPATGGGPVAHCAHLCTRRRGPTRTQYPQRVQVRFEEQPAQRGLCWSRARRSGGVAGCQAQRASRVCSQQISGADPRSNSLIPLTDNDTQRPLTQSRSGVEARALTYADVQSQGRDRGTVRCADQRPEPDPRGRLPCFRPKARRVHPRTHVADMQSVPHIRQSAGGGKVADPRDPGRGTPSGPPHADSCRADMTRYWNTRTRVGGKSLSRWAAGPLAECADAGPVALRVIAHDLSTLFVPTRVYTLYTPLKLTQKQTTSSARRSPLSVKYRKKNQNIMSQKQQKRMPYVRLGNTGLKVSKIILYSNGESERILGKALKELNVPREAYVVLTKVFFPVLGKGEGGTVGAGDLNSIELVNAHGLSRKHIFDSIKASLERLQLDYVDVLQCHRFDYDTPIEETMHALHDVVKAGYCRYIGMSSCHAYQFHQMQNYAKTHNLTPFISMQNFHNAAYREEEREMVPTLRIFGTGMIPWSPLCRGYLTRPWKQAEDTARGKTDVNYRARNLHKPDESRQKINERIEEVAKKKGISMAQCALAWSLANDFVTAPIVGSTRKESLDELIVHVKLTEEEKKYIDEPYTPRAIWLRGWSHVRSQLGKRASAQAPLHTPVLLKQLAHFLEAEARGLGIDAVQNHPPERTHARADRKRDRAPEPVQDWEEGRRHEQIRDPLGLLPWDVAQAAGVGCHEAEHGGEH</sequence>
<dbReference type="EMBL" id="ALBS01000337">
    <property type="protein sequence ID" value="EJT45066.1"/>
    <property type="molecule type" value="Genomic_DNA"/>
</dbReference>
<dbReference type="GeneID" id="25990070"/>
<feature type="region of interest" description="Disordered" evidence="2">
    <location>
        <begin position="1"/>
        <end position="37"/>
    </location>
</feature>
<evidence type="ECO:0000259" key="3">
    <source>
        <dbReference type="Pfam" id="PF00248"/>
    </source>
</evidence>
<dbReference type="SUPFAM" id="SSF51430">
    <property type="entry name" value="NAD(P)-linked oxidoreductase"/>
    <property type="match status" value="1"/>
</dbReference>
<dbReference type="PANTHER" id="PTHR43364:SF4">
    <property type="entry name" value="NAD(P)-LINKED OXIDOREDUCTASE SUPERFAMILY PROTEIN"/>
    <property type="match status" value="1"/>
</dbReference>
<feature type="compositionally biased region" description="Basic and acidic residues" evidence="2">
    <location>
        <begin position="344"/>
        <end position="363"/>
    </location>
</feature>
<dbReference type="OrthoDB" id="48988at2759"/>
<evidence type="ECO:0000313" key="4">
    <source>
        <dbReference type="EMBL" id="EJT45066.1"/>
    </source>
</evidence>
<feature type="compositionally biased region" description="Polar residues" evidence="2">
    <location>
        <begin position="299"/>
        <end position="328"/>
    </location>
</feature>
<dbReference type="PANTHER" id="PTHR43364">
    <property type="entry name" value="NADH-SPECIFIC METHYLGLYOXAL REDUCTASE-RELATED"/>
    <property type="match status" value="1"/>
</dbReference>
<feature type="region of interest" description="Disordered" evidence="2">
    <location>
        <begin position="860"/>
        <end position="892"/>
    </location>
</feature>